<dbReference type="InterPro" id="IPR003661">
    <property type="entry name" value="HisK_dim/P_dom"/>
</dbReference>
<dbReference type="EC" id="2.7.13.3" evidence="2"/>
<dbReference type="Gene3D" id="3.30.450.20">
    <property type="entry name" value="PAS domain"/>
    <property type="match status" value="1"/>
</dbReference>
<dbReference type="AlphaFoldDB" id="A0A679J7S4"/>
<dbReference type="NCBIfam" id="TIGR00229">
    <property type="entry name" value="sensory_box"/>
    <property type="match status" value="1"/>
</dbReference>
<organism evidence="9">
    <name type="scientific">Methylobacterium bullatum</name>
    <dbReference type="NCBI Taxonomy" id="570505"/>
    <lineage>
        <taxon>Bacteria</taxon>
        <taxon>Pseudomonadati</taxon>
        <taxon>Pseudomonadota</taxon>
        <taxon>Alphaproteobacteria</taxon>
        <taxon>Hyphomicrobiales</taxon>
        <taxon>Methylobacteriaceae</taxon>
        <taxon>Methylobacterium</taxon>
    </lineage>
</organism>
<dbReference type="PROSITE" id="PS50112">
    <property type="entry name" value="PAS"/>
    <property type="match status" value="1"/>
</dbReference>
<evidence type="ECO:0000256" key="4">
    <source>
        <dbReference type="ARBA" id="ARBA00022679"/>
    </source>
</evidence>
<dbReference type="CDD" id="cd00130">
    <property type="entry name" value="PAS"/>
    <property type="match status" value="1"/>
</dbReference>
<dbReference type="InterPro" id="IPR003594">
    <property type="entry name" value="HATPase_dom"/>
</dbReference>
<dbReference type="GO" id="GO:0000155">
    <property type="term" value="F:phosphorelay sensor kinase activity"/>
    <property type="evidence" value="ECO:0007669"/>
    <property type="project" value="InterPro"/>
</dbReference>
<comment type="catalytic activity">
    <reaction evidence="1">
        <text>ATP + protein L-histidine = ADP + protein N-phospho-L-histidine.</text>
        <dbReference type="EC" id="2.7.13.3"/>
    </reaction>
</comment>
<feature type="domain" description="Histidine kinase" evidence="7">
    <location>
        <begin position="741"/>
        <end position="968"/>
    </location>
</feature>
<protein>
    <recommendedName>
        <fullName evidence="2">histidine kinase</fullName>
        <ecNumber evidence="2">2.7.13.3</ecNumber>
    </recommendedName>
</protein>
<reference evidence="9" key="1">
    <citation type="submission" date="2019-12" db="EMBL/GenBank/DDBJ databases">
        <authorList>
            <person name="Cremers G."/>
        </authorList>
    </citation>
    <scope>NUCLEOTIDE SEQUENCE</scope>
    <source>
        <strain evidence="9">Mbul1</strain>
    </source>
</reference>
<dbReference type="Gene3D" id="3.30.565.10">
    <property type="entry name" value="Histidine kinase-like ATPase, C-terminal domain"/>
    <property type="match status" value="1"/>
</dbReference>
<dbReference type="InterPro" id="IPR004358">
    <property type="entry name" value="Sig_transdc_His_kin-like_C"/>
</dbReference>
<dbReference type="SUPFAM" id="SSF55785">
    <property type="entry name" value="PYP-like sensor domain (PAS domain)"/>
    <property type="match status" value="1"/>
</dbReference>
<evidence type="ECO:0000256" key="5">
    <source>
        <dbReference type="ARBA" id="ARBA00022777"/>
    </source>
</evidence>
<dbReference type="GO" id="GO:0006355">
    <property type="term" value="P:regulation of DNA-templated transcription"/>
    <property type="evidence" value="ECO:0007669"/>
    <property type="project" value="InterPro"/>
</dbReference>
<dbReference type="PANTHER" id="PTHR43047">
    <property type="entry name" value="TWO-COMPONENT HISTIDINE PROTEIN KINASE"/>
    <property type="match status" value="1"/>
</dbReference>
<feature type="domain" description="PAS" evidence="8">
    <location>
        <begin position="597"/>
        <end position="652"/>
    </location>
</feature>
<dbReference type="InterPro" id="IPR036097">
    <property type="entry name" value="HisK_dim/P_sf"/>
</dbReference>
<proteinExistence type="predicted"/>
<dbReference type="InterPro" id="IPR000014">
    <property type="entry name" value="PAS"/>
</dbReference>
<dbReference type="Pfam" id="PF00512">
    <property type="entry name" value="HisKA"/>
    <property type="match status" value="1"/>
</dbReference>
<dbReference type="InterPro" id="IPR036890">
    <property type="entry name" value="HATPase_C_sf"/>
</dbReference>
<keyword evidence="3" id="KW-0597">Phosphoprotein</keyword>
<dbReference type="Pfam" id="PF02518">
    <property type="entry name" value="HATPase_c"/>
    <property type="match status" value="1"/>
</dbReference>
<dbReference type="CDD" id="cd00082">
    <property type="entry name" value="HisKA"/>
    <property type="match status" value="1"/>
</dbReference>
<dbReference type="EMBL" id="LR743504">
    <property type="protein sequence ID" value="CAA2102752.1"/>
    <property type="molecule type" value="Genomic_DNA"/>
</dbReference>
<evidence type="ECO:0000256" key="6">
    <source>
        <dbReference type="SAM" id="MobiDB-lite"/>
    </source>
</evidence>
<feature type="region of interest" description="Disordered" evidence="6">
    <location>
        <begin position="435"/>
        <end position="467"/>
    </location>
</feature>
<dbReference type="InterPro" id="IPR013767">
    <property type="entry name" value="PAS_fold"/>
</dbReference>
<evidence type="ECO:0000256" key="2">
    <source>
        <dbReference type="ARBA" id="ARBA00012438"/>
    </source>
</evidence>
<evidence type="ECO:0000256" key="1">
    <source>
        <dbReference type="ARBA" id="ARBA00000085"/>
    </source>
</evidence>
<gene>
    <name evidence="9" type="primary">pdhS</name>
    <name evidence="9" type="ORF">MBUL_01845</name>
</gene>
<feature type="region of interest" description="Disordered" evidence="6">
    <location>
        <begin position="155"/>
        <end position="180"/>
    </location>
</feature>
<dbReference type="SMART" id="SM00388">
    <property type="entry name" value="HisKA"/>
    <property type="match status" value="1"/>
</dbReference>
<evidence type="ECO:0000256" key="3">
    <source>
        <dbReference type="ARBA" id="ARBA00022553"/>
    </source>
</evidence>
<accession>A0A679J7S4</accession>
<sequence length="973" mass="102121">MFDKGAEEPTSGPEPDLGDLVRHWSGDSRFGLRLSAADAVWLVLDGTAERILLASTAADGLGRAIGTDGSGRVVDAIRLCDQVRPRRLPLDRPTLMKLRFETRRLGASTTCLVLRTKDKSGRNLLIVALLDRLPNHRASPQKAVVEPALPQAEEATALADPSPVAEGVPSPQDTPSVQTGRLVWRSDADDRLTDISGAAAASVKPAMLGRTWSALSQTRTLLDAEGLLLALAQRRTFRAISVTLQPDGAPDAMDLDISGTPTRRAGDEFSGFNGFAMVRPSASPAVQDVVASMDDAEASPDPSPSERPVPEVEGGIGPVADPAEVTAPVPALPESTGAPLFSGLPKTETAALPLVAEPSPGLIADAASPAVDADAPPAPPSLVLEADAPPELVEFATEPSSDAQTGWPTLQDPHLSSHEHAAFREIARALGARFAGDSDSDEQVTTDDERPASGSVTPFPSAMARNAEPIPEGQNAAVAATLERLPGGVMIYRDDSVLFANGRLLTMGGFADLAELTASGGLDRLFGGLIPHERSADGAPALLTTRAGDRLSVDIQASEVDWTGAPAQLLLVRDAVAGEPARERAAMQIADAFAGARAADAQAVLDSLEDGVVTLDRNARIIGLNRSAAATFGLDPREVVGAGILSLFAPESAVAVLASVHGIAGPAQAALSQPAPDVIARAAAGMLPMLIHVAPLAGRDDGRIVMTVRDVRATRSVEAESSNARRAAEYASARKSDFLARISHEIRTPMNGILGFADMMLAEPFGPIGHERYRDYLGDIHASGTHVLSLVNDLLDLAKIEAGRLDLSFEEVPLNDVVTHCVAMLQPQAMRDRIVLRTSFSHDLPPLVADERSLRQAALNIIANAIAFTEAGGQVIVSTTLADRGEIALRVRDTGIGMSPDEVETALEPFRQIAVAASPKGRADGRSTGTGLGLPLTKALVEANHGRFRIESRKDEGTLVEMLFPPQAAVRTA</sequence>
<dbReference type="InterPro" id="IPR005467">
    <property type="entry name" value="His_kinase_dom"/>
</dbReference>
<feature type="region of interest" description="Disordered" evidence="6">
    <location>
        <begin position="292"/>
        <end position="314"/>
    </location>
</feature>
<dbReference type="GO" id="GO:0009927">
    <property type="term" value="F:histidine phosphotransfer kinase activity"/>
    <property type="evidence" value="ECO:0007669"/>
    <property type="project" value="TreeGrafter"/>
</dbReference>
<dbReference type="SMART" id="SM00387">
    <property type="entry name" value="HATPase_c"/>
    <property type="match status" value="1"/>
</dbReference>
<dbReference type="InterPro" id="IPR035965">
    <property type="entry name" value="PAS-like_dom_sf"/>
</dbReference>
<dbReference type="GO" id="GO:0005886">
    <property type="term" value="C:plasma membrane"/>
    <property type="evidence" value="ECO:0007669"/>
    <property type="project" value="TreeGrafter"/>
</dbReference>
<keyword evidence="5 9" id="KW-0418">Kinase</keyword>
<evidence type="ECO:0000259" key="8">
    <source>
        <dbReference type="PROSITE" id="PS50112"/>
    </source>
</evidence>
<dbReference type="SUPFAM" id="SSF47384">
    <property type="entry name" value="Homodimeric domain of signal transducing histidine kinase"/>
    <property type="match status" value="1"/>
</dbReference>
<keyword evidence="4 9" id="KW-0808">Transferase</keyword>
<dbReference type="Pfam" id="PF00989">
    <property type="entry name" value="PAS"/>
    <property type="match status" value="1"/>
</dbReference>
<dbReference type="SUPFAM" id="SSF55874">
    <property type="entry name" value="ATPase domain of HSP90 chaperone/DNA topoisomerase II/histidine kinase"/>
    <property type="match status" value="1"/>
</dbReference>
<dbReference type="PROSITE" id="PS50109">
    <property type="entry name" value="HIS_KIN"/>
    <property type="match status" value="1"/>
</dbReference>
<dbReference type="SMART" id="SM00091">
    <property type="entry name" value="PAS"/>
    <property type="match status" value="1"/>
</dbReference>
<dbReference type="Gene3D" id="1.10.287.130">
    <property type="match status" value="1"/>
</dbReference>
<name>A0A679J7S4_9HYPH</name>
<evidence type="ECO:0000259" key="7">
    <source>
        <dbReference type="PROSITE" id="PS50109"/>
    </source>
</evidence>
<dbReference type="PRINTS" id="PR00344">
    <property type="entry name" value="BCTRLSENSOR"/>
</dbReference>
<dbReference type="PANTHER" id="PTHR43047:SF72">
    <property type="entry name" value="OSMOSENSING HISTIDINE PROTEIN KINASE SLN1"/>
    <property type="match status" value="1"/>
</dbReference>
<evidence type="ECO:0000313" key="9">
    <source>
        <dbReference type="EMBL" id="CAA2102752.1"/>
    </source>
</evidence>